<evidence type="ECO:0000256" key="10">
    <source>
        <dbReference type="ARBA" id="ARBA00040319"/>
    </source>
</evidence>
<dbReference type="InterPro" id="IPR000515">
    <property type="entry name" value="MetI-like"/>
</dbReference>
<feature type="transmembrane region" description="Helical" evidence="11">
    <location>
        <begin position="30"/>
        <end position="51"/>
    </location>
</feature>
<gene>
    <name evidence="13" type="primary">hisM</name>
    <name evidence="13" type="ORF">YEW_FZ24870</name>
</gene>
<organism evidence="13">
    <name type="scientific">Yersinia enterocolitica W22703</name>
    <dbReference type="NCBI Taxonomy" id="913028"/>
    <lineage>
        <taxon>Bacteria</taxon>
        <taxon>Pseudomonadati</taxon>
        <taxon>Pseudomonadota</taxon>
        <taxon>Gammaproteobacteria</taxon>
        <taxon>Enterobacterales</taxon>
        <taxon>Yersiniaceae</taxon>
        <taxon>Yersinia</taxon>
    </lineage>
</organism>
<evidence type="ECO:0000256" key="3">
    <source>
        <dbReference type="ARBA" id="ARBA00022448"/>
    </source>
</evidence>
<proteinExistence type="inferred from homology"/>
<dbReference type="PANTHER" id="PTHR30614">
    <property type="entry name" value="MEMBRANE COMPONENT OF AMINO ACID ABC TRANSPORTER"/>
    <property type="match status" value="1"/>
</dbReference>
<comment type="similarity">
    <text evidence="2">Belongs to the binding-protein-dependent transport system permease family. HisMQ subfamily.</text>
</comment>
<comment type="subcellular location">
    <subcellularLocation>
        <location evidence="1">Cell inner membrane</location>
        <topology evidence="1">Multi-pass membrane protein</topology>
    </subcellularLocation>
    <subcellularLocation>
        <location evidence="11">Cell membrane</location>
        <topology evidence="11">Multi-pass membrane protein</topology>
    </subcellularLocation>
</comment>
<keyword evidence="5" id="KW-0997">Cell inner membrane</keyword>
<keyword evidence="3 11" id="KW-0813">Transport</keyword>
<dbReference type="InterPro" id="IPR043429">
    <property type="entry name" value="ArtM/GltK/GlnP/TcyL/YhdX-like"/>
</dbReference>
<dbReference type="GO" id="GO:0006865">
    <property type="term" value="P:amino acid transport"/>
    <property type="evidence" value="ECO:0007669"/>
    <property type="project" value="UniProtKB-KW"/>
</dbReference>
<keyword evidence="7" id="KW-0029">Amino-acid transport</keyword>
<dbReference type="InterPro" id="IPR010065">
    <property type="entry name" value="AA_ABC_transptr_permease_3TM"/>
</dbReference>
<dbReference type="Pfam" id="PF00528">
    <property type="entry name" value="BPD_transp_1"/>
    <property type="match status" value="1"/>
</dbReference>
<dbReference type="PANTHER" id="PTHR30614:SF10">
    <property type="entry name" value="ARGININE ABC TRANSPORTER PERMEASE PROTEIN ARTM"/>
    <property type="match status" value="1"/>
</dbReference>
<feature type="transmembrane region" description="Helical" evidence="11">
    <location>
        <begin position="172"/>
        <end position="198"/>
    </location>
</feature>
<evidence type="ECO:0000256" key="11">
    <source>
        <dbReference type="RuleBase" id="RU363032"/>
    </source>
</evidence>
<dbReference type="NCBIfam" id="TIGR01726">
    <property type="entry name" value="HEQRo_perm_3TM"/>
    <property type="match status" value="1"/>
</dbReference>
<dbReference type="PROSITE" id="PS50928">
    <property type="entry name" value="ABC_TM1"/>
    <property type="match status" value="1"/>
</dbReference>
<evidence type="ECO:0000256" key="4">
    <source>
        <dbReference type="ARBA" id="ARBA00022475"/>
    </source>
</evidence>
<feature type="transmembrane region" description="Helical" evidence="11">
    <location>
        <begin position="72"/>
        <end position="93"/>
    </location>
</feature>
<dbReference type="EMBL" id="FR718616">
    <property type="protein sequence ID" value="CBX71600.1"/>
    <property type="molecule type" value="Genomic_DNA"/>
</dbReference>
<dbReference type="GO" id="GO:0043190">
    <property type="term" value="C:ATP-binding cassette (ABC) transporter complex"/>
    <property type="evidence" value="ECO:0007669"/>
    <property type="project" value="InterPro"/>
</dbReference>
<reference evidence="13" key="1">
    <citation type="journal article" date="2011" name="BMC Genomics">
        <title>Shotgun sequencing of Yersinia enterocolitica strain W22703 (biotype 2, serotype O:9): genomic evidence for oscillation between invertebrates and mammals.</title>
        <authorList>
            <person name="Fuchs T.M."/>
            <person name="Brandt K."/>
            <person name="Starke M."/>
            <person name="Rattei T."/>
        </authorList>
    </citation>
    <scope>NUCLEOTIDE SEQUENCE</scope>
</reference>
<sequence length="251" mass="27937">MNLQTIMEAVPTFLYSDGADMTGLAVTAKLFLLSVVPGLLLALVMAVGQAFGPRPLAWLIRSVTYFFRSTPLYLQLMLIYYGLSQFDIVQLGWQDDQPFWLLFRDATFCATLALVLNTSAYVAELLAGMMVTFPRQEWVAGEAFGMSQWQIIRRLVLPATLRRGIPALNNEMVFLLHATSLASTVTLLDITGVARAFYAATYSPFIPFLMAAALYLLCTFMLIFCFHARNGVGWPLPATIESCGQSSFKHF</sequence>
<keyword evidence="6 11" id="KW-0812">Transmembrane</keyword>
<evidence type="ECO:0000256" key="8">
    <source>
        <dbReference type="ARBA" id="ARBA00022989"/>
    </source>
</evidence>
<keyword evidence="8 11" id="KW-1133">Transmembrane helix</keyword>
<evidence type="ECO:0000259" key="12">
    <source>
        <dbReference type="PROSITE" id="PS50928"/>
    </source>
</evidence>
<feature type="domain" description="ABC transmembrane type-1" evidence="12">
    <location>
        <begin position="24"/>
        <end position="227"/>
    </location>
</feature>
<accession>F4N0J2</accession>
<evidence type="ECO:0000256" key="7">
    <source>
        <dbReference type="ARBA" id="ARBA00022970"/>
    </source>
</evidence>
<evidence type="ECO:0000256" key="6">
    <source>
        <dbReference type="ARBA" id="ARBA00022692"/>
    </source>
</evidence>
<evidence type="ECO:0000256" key="2">
    <source>
        <dbReference type="ARBA" id="ARBA00010072"/>
    </source>
</evidence>
<dbReference type="SUPFAM" id="SSF161098">
    <property type="entry name" value="MetI-like"/>
    <property type="match status" value="1"/>
</dbReference>
<dbReference type="Gene3D" id="1.10.3720.10">
    <property type="entry name" value="MetI-like"/>
    <property type="match status" value="1"/>
</dbReference>
<feature type="transmembrane region" description="Helical" evidence="11">
    <location>
        <begin position="99"/>
        <end position="123"/>
    </location>
</feature>
<protein>
    <recommendedName>
        <fullName evidence="10">Arginine ABC transporter permease protein ArtM</fullName>
    </recommendedName>
</protein>
<feature type="transmembrane region" description="Helical" evidence="11">
    <location>
        <begin position="204"/>
        <end position="226"/>
    </location>
</feature>
<evidence type="ECO:0000256" key="5">
    <source>
        <dbReference type="ARBA" id="ARBA00022519"/>
    </source>
</evidence>
<dbReference type="AlphaFoldDB" id="F4N0J2"/>
<evidence type="ECO:0000256" key="9">
    <source>
        <dbReference type="ARBA" id="ARBA00023136"/>
    </source>
</evidence>
<evidence type="ECO:0000256" key="1">
    <source>
        <dbReference type="ARBA" id="ARBA00004429"/>
    </source>
</evidence>
<dbReference type="InterPro" id="IPR035906">
    <property type="entry name" value="MetI-like_sf"/>
</dbReference>
<evidence type="ECO:0000313" key="13">
    <source>
        <dbReference type="EMBL" id="CBX71600.1"/>
    </source>
</evidence>
<keyword evidence="4" id="KW-1003">Cell membrane</keyword>
<name>F4N0J2_YEREN</name>
<dbReference type="GO" id="GO:0022857">
    <property type="term" value="F:transmembrane transporter activity"/>
    <property type="evidence" value="ECO:0007669"/>
    <property type="project" value="InterPro"/>
</dbReference>
<keyword evidence="9 11" id="KW-0472">Membrane</keyword>
<dbReference type="CDD" id="cd06261">
    <property type="entry name" value="TM_PBP2"/>
    <property type="match status" value="1"/>
</dbReference>